<sequence length="85" mass="8945">MDGTIVDESEAEIDEELIMITEESINRDLPNIEETIVQSVIQTSLTKKSMGGSNGAGPSEVTLSIVAQVPSTTPGTIAPSDRVTV</sequence>
<proteinExistence type="predicted"/>
<keyword evidence="2" id="KW-1185">Reference proteome</keyword>
<reference evidence="1 2" key="1">
    <citation type="submission" date="2020-09" db="EMBL/GenBank/DDBJ databases">
        <title>De no assembly of potato wild relative species, Solanum commersonii.</title>
        <authorList>
            <person name="Cho K."/>
        </authorList>
    </citation>
    <scope>NUCLEOTIDE SEQUENCE [LARGE SCALE GENOMIC DNA]</scope>
    <source>
        <strain evidence="1">LZ3.2</strain>
        <tissue evidence="1">Leaf</tissue>
    </source>
</reference>
<name>A0A9J6B4B8_SOLCO</name>
<dbReference type="EMBL" id="JACXVP010000001">
    <property type="protein sequence ID" value="KAG5631545.1"/>
    <property type="molecule type" value="Genomic_DNA"/>
</dbReference>
<accession>A0A9J6B4B8</accession>
<organism evidence="1 2">
    <name type="scientific">Solanum commersonii</name>
    <name type="common">Commerson's wild potato</name>
    <name type="synonym">Commerson's nightshade</name>
    <dbReference type="NCBI Taxonomy" id="4109"/>
    <lineage>
        <taxon>Eukaryota</taxon>
        <taxon>Viridiplantae</taxon>
        <taxon>Streptophyta</taxon>
        <taxon>Embryophyta</taxon>
        <taxon>Tracheophyta</taxon>
        <taxon>Spermatophyta</taxon>
        <taxon>Magnoliopsida</taxon>
        <taxon>eudicotyledons</taxon>
        <taxon>Gunneridae</taxon>
        <taxon>Pentapetalae</taxon>
        <taxon>asterids</taxon>
        <taxon>lamiids</taxon>
        <taxon>Solanales</taxon>
        <taxon>Solanaceae</taxon>
        <taxon>Solanoideae</taxon>
        <taxon>Solaneae</taxon>
        <taxon>Solanum</taxon>
    </lineage>
</organism>
<evidence type="ECO:0000313" key="1">
    <source>
        <dbReference type="EMBL" id="KAG5631545.1"/>
    </source>
</evidence>
<evidence type="ECO:0008006" key="3">
    <source>
        <dbReference type="Google" id="ProtNLM"/>
    </source>
</evidence>
<protein>
    <recommendedName>
        <fullName evidence="3">Polyprotein protein</fullName>
    </recommendedName>
</protein>
<dbReference type="AlphaFoldDB" id="A0A9J6B4B8"/>
<comment type="caution">
    <text evidence="1">The sequence shown here is derived from an EMBL/GenBank/DDBJ whole genome shotgun (WGS) entry which is preliminary data.</text>
</comment>
<evidence type="ECO:0000313" key="2">
    <source>
        <dbReference type="Proteomes" id="UP000824120"/>
    </source>
</evidence>
<dbReference type="Proteomes" id="UP000824120">
    <property type="component" value="Chromosome 1"/>
</dbReference>
<gene>
    <name evidence="1" type="ORF">H5410_003262</name>
</gene>